<evidence type="ECO:0000256" key="1">
    <source>
        <dbReference type="SAM" id="SignalP"/>
    </source>
</evidence>
<sequence>MRVFQMSKKWLVVVFMCVFSVCMASAFDKEITHKDFAITFSSAKNFTAGQNNFEVVIKKDGKVIKPTELKITFGMPEMSGMPKMTEEAQMSASGDKFSGVVSFPHGGTWQIRIIFIVDGTKYQAKSSIDF</sequence>
<protein>
    <submittedName>
        <fullName evidence="3">FixH family protein</fullName>
    </submittedName>
</protein>
<reference evidence="3 4" key="1">
    <citation type="submission" date="2024-02" db="EMBL/GenBank/DDBJ databases">
        <title>Genome and pathogenicity analysis of Helicobacter mastomyrinus isolated from mice.</title>
        <authorList>
            <person name="Zhu L."/>
        </authorList>
    </citation>
    <scope>NUCLEOTIDE SEQUENCE [LARGE SCALE GENOMIC DNA]</scope>
    <source>
        <strain evidence="3 4">Hm-17</strain>
    </source>
</reference>
<evidence type="ECO:0000259" key="2">
    <source>
        <dbReference type="Pfam" id="PF13115"/>
    </source>
</evidence>
<evidence type="ECO:0000313" key="3">
    <source>
        <dbReference type="EMBL" id="XAM17846.1"/>
    </source>
</evidence>
<dbReference type="Pfam" id="PF13115">
    <property type="entry name" value="YtkA"/>
    <property type="match status" value="1"/>
</dbReference>
<feature type="signal peptide" evidence="1">
    <location>
        <begin position="1"/>
        <end position="26"/>
    </location>
</feature>
<feature type="chain" id="PRO_5046291806" evidence="1">
    <location>
        <begin position="27"/>
        <end position="130"/>
    </location>
</feature>
<evidence type="ECO:0000313" key="4">
    <source>
        <dbReference type="Proteomes" id="UP001434737"/>
    </source>
</evidence>
<accession>A0ABZ3F3U2</accession>
<dbReference type="InterPro" id="IPR032693">
    <property type="entry name" value="YtkA-like_dom"/>
</dbReference>
<keyword evidence="4" id="KW-1185">Reference proteome</keyword>
<proteinExistence type="predicted"/>
<gene>
    <name evidence="3" type="ORF">V3I05_09165</name>
</gene>
<dbReference type="EMBL" id="CP145316">
    <property type="protein sequence ID" value="XAM17846.1"/>
    <property type="molecule type" value="Genomic_DNA"/>
</dbReference>
<dbReference type="RefSeq" id="WP_295701596.1">
    <property type="nucleotide sequence ID" value="NZ_CP145316.1"/>
</dbReference>
<name>A0ABZ3F3U2_9HELI</name>
<organism evidence="3 4">
    <name type="scientific">Helicobacter mastomyrinus</name>
    <dbReference type="NCBI Taxonomy" id="287948"/>
    <lineage>
        <taxon>Bacteria</taxon>
        <taxon>Pseudomonadati</taxon>
        <taxon>Campylobacterota</taxon>
        <taxon>Epsilonproteobacteria</taxon>
        <taxon>Campylobacterales</taxon>
        <taxon>Helicobacteraceae</taxon>
        <taxon>Helicobacter</taxon>
    </lineage>
</organism>
<feature type="domain" description="YtkA-like" evidence="2">
    <location>
        <begin position="33"/>
        <end position="113"/>
    </location>
</feature>
<dbReference type="Proteomes" id="UP001434737">
    <property type="component" value="Chromosome"/>
</dbReference>
<keyword evidence="1" id="KW-0732">Signal</keyword>